<feature type="domain" description="GP-PDE" evidence="9">
    <location>
        <begin position="50"/>
        <end position="352"/>
    </location>
</feature>
<keyword evidence="6" id="KW-0325">Glycoprotein</keyword>
<evidence type="ECO:0000313" key="11">
    <source>
        <dbReference type="Proteomes" id="UP000036987"/>
    </source>
</evidence>
<evidence type="ECO:0000313" key="10">
    <source>
        <dbReference type="EMBL" id="KMZ63533.1"/>
    </source>
</evidence>
<dbReference type="PANTHER" id="PTHR43620">
    <property type="entry name" value="GLYCEROPHOSPHORYL DIESTER PHOSPHODIESTERASE"/>
    <property type="match status" value="1"/>
</dbReference>
<dbReference type="OMA" id="CTNIANV"/>
<proteinExistence type="inferred from homology"/>
<evidence type="ECO:0000256" key="8">
    <source>
        <dbReference type="SAM" id="SignalP"/>
    </source>
</evidence>
<dbReference type="InterPro" id="IPR017946">
    <property type="entry name" value="PLC-like_Pdiesterase_TIM-brl"/>
</dbReference>
<gene>
    <name evidence="10" type="ORF">ZOSMA_3G00080</name>
</gene>
<accession>A0A0K9P3H9</accession>
<evidence type="ECO:0000256" key="5">
    <source>
        <dbReference type="ARBA" id="ARBA00022801"/>
    </source>
</evidence>
<sequence length="763" mass="85461">MLMVDRFRKEGRKMSAVIFFFVFLFHQHQGLAVTAQEKSSIWRTVDGSAPKVIARGGFSGLFPDSGYRAYDMGATVVPKGLISWCDVKLTKDNLGICTPFLEMSNSTSIARVGLNPTTVTLQEGAALVTGYFPFKYTLKEMENVTLVQGMYMRSDKFDYYDTITDVTNVLPTLPLQSIWLSIKHDILYQRYNLSTTRFLSSAMNTVDVDYVSSPEIDFLMKIASEYGNNTKTKLIFQFIEPSSDIEPYTKQTYGSLLQNLTFVKTFASGILVPNKYILPVDSDNYLLNSTSVVSDAHDIGLEVYASGFANDNVFPYNYNYNPISEYLAYADNDDFSVEGFLTDFPATAAEAIVCFQHIKSSVVVEKTPLVISHNGASGIYPDCTDLAYKQAIDDRTDIIDCPVQVTEDGVLICMSSMNLVATTTVTTSEFANRAFTIPEVKNEIGIYSFNLTWTEIQTLKPQISNPYFNSYLLKRNPKNENSGNFVTLSDFLNLTANSDVPRIIISIQNAPILADIVGFDIIDPVIQSLKESKNDRDKILIMSENSSVLNLFREKTDYTLVYKIDELISDADKPSIKDIKEFADTVALGKQSIFPQSEMFVTSQTNVVDKFHSANISVFVYIIRNEFVSSSFDFFSDPIIEINNLVKGALVDGIITDFPGTARSYKRNRCLHKDNYNIPLLQPGFLLSFMDPGYLPPTMAPYPTLTFKDVNESPMPTLTSHAPLPSSPDQPSSSTQHLPSFLPIFVCLFIKMICLKSDQIQFK</sequence>
<dbReference type="FunFam" id="3.20.20.190:FF:000011">
    <property type="entry name" value="Glycerophosphodiester phosphodiesterase GDPDL3"/>
    <property type="match status" value="1"/>
</dbReference>
<dbReference type="GO" id="GO:0006071">
    <property type="term" value="P:glycerol metabolic process"/>
    <property type="evidence" value="ECO:0007669"/>
    <property type="project" value="UniProtKB-KW"/>
</dbReference>
<name>A0A0K9P3H9_ZOSMR</name>
<evidence type="ECO:0000256" key="2">
    <source>
        <dbReference type="ARBA" id="ARBA00012247"/>
    </source>
</evidence>
<dbReference type="SUPFAM" id="SSF51695">
    <property type="entry name" value="PLC-like phosphodiesterases"/>
    <property type="match status" value="2"/>
</dbReference>
<dbReference type="EMBL" id="LFYR01001213">
    <property type="protein sequence ID" value="KMZ63533.1"/>
    <property type="molecule type" value="Genomic_DNA"/>
</dbReference>
<dbReference type="InterPro" id="IPR030395">
    <property type="entry name" value="GP_PDE_dom"/>
</dbReference>
<evidence type="ECO:0000256" key="3">
    <source>
        <dbReference type="ARBA" id="ARBA00022729"/>
    </source>
</evidence>
<dbReference type="Pfam" id="PF03009">
    <property type="entry name" value="GDPD"/>
    <property type="match status" value="1"/>
</dbReference>
<dbReference type="GO" id="GO:0008889">
    <property type="term" value="F:glycerophosphodiester phosphodiesterase activity"/>
    <property type="evidence" value="ECO:0000318"/>
    <property type="project" value="GO_Central"/>
</dbReference>
<feature type="signal peptide" evidence="8">
    <location>
        <begin position="1"/>
        <end position="32"/>
    </location>
</feature>
<comment type="catalytic activity">
    <reaction evidence="7">
        <text>a sn-glycero-3-phosphodiester + H2O = an alcohol + sn-glycerol 3-phosphate + H(+)</text>
        <dbReference type="Rhea" id="RHEA:12969"/>
        <dbReference type="ChEBI" id="CHEBI:15377"/>
        <dbReference type="ChEBI" id="CHEBI:15378"/>
        <dbReference type="ChEBI" id="CHEBI:30879"/>
        <dbReference type="ChEBI" id="CHEBI:57597"/>
        <dbReference type="ChEBI" id="CHEBI:83408"/>
        <dbReference type="EC" id="3.1.4.46"/>
    </reaction>
</comment>
<dbReference type="Proteomes" id="UP000036987">
    <property type="component" value="Unassembled WGS sequence"/>
</dbReference>
<dbReference type="PANTHER" id="PTHR43620:SF7">
    <property type="entry name" value="GLYCEROPHOSPHODIESTER PHOSPHODIESTERASE GDPD5-RELATED"/>
    <property type="match status" value="1"/>
</dbReference>
<dbReference type="STRING" id="29655.A0A0K9P3H9"/>
<dbReference type="PROSITE" id="PS51704">
    <property type="entry name" value="GP_PDE"/>
    <property type="match status" value="2"/>
</dbReference>
<feature type="domain" description="GP-PDE" evidence="9">
    <location>
        <begin position="368"/>
        <end position="666"/>
    </location>
</feature>
<dbReference type="Gene3D" id="3.20.20.190">
    <property type="entry name" value="Phosphatidylinositol (PI) phosphodiesterase"/>
    <property type="match status" value="2"/>
</dbReference>
<evidence type="ECO:0000256" key="7">
    <source>
        <dbReference type="ARBA" id="ARBA00047512"/>
    </source>
</evidence>
<keyword evidence="3 8" id="KW-0732">Signal</keyword>
<evidence type="ECO:0000259" key="9">
    <source>
        <dbReference type="PROSITE" id="PS51704"/>
    </source>
</evidence>
<evidence type="ECO:0000256" key="4">
    <source>
        <dbReference type="ARBA" id="ARBA00022798"/>
    </source>
</evidence>
<dbReference type="GO" id="GO:0006629">
    <property type="term" value="P:lipid metabolic process"/>
    <property type="evidence" value="ECO:0007669"/>
    <property type="project" value="InterPro"/>
</dbReference>
<keyword evidence="4" id="KW-0319">Glycerol metabolism</keyword>
<dbReference type="OrthoDB" id="1058301at2759"/>
<reference evidence="11" key="1">
    <citation type="journal article" date="2016" name="Nature">
        <title>The genome of the seagrass Zostera marina reveals angiosperm adaptation to the sea.</title>
        <authorList>
            <person name="Olsen J.L."/>
            <person name="Rouze P."/>
            <person name="Verhelst B."/>
            <person name="Lin Y.-C."/>
            <person name="Bayer T."/>
            <person name="Collen J."/>
            <person name="Dattolo E."/>
            <person name="De Paoli E."/>
            <person name="Dittami S."/>
            <person name="Maumus F."/>
            <person name="Michel G."/>
            <person name="Kersting A."/>
            <person name="Lauritano C."/>
            <person name="Lohaus R."/>
            <person name="Toepel M."/>
            <person name="Tonon T."/>
            <person name="Vanneste K."/>
            <person name="Amirebrahimi M."/>
            <person name="Brakel J."/>
            <person name="Bostroem C."/>
            <person name="Chovatia M."/>
            <person name="Grimwood J."/>
            <person name="Jenkins J.W."/>
            <person name="Jueterbock A."/>
            <person name="Mraz A."/>
            <person name="Stam W.T."/>
            <person name="Tice H."/>
            <person name="Bornberg-Bauer E."/>
            <person name="Green P.J."/>
            <person name="Pearson G.A."/>
            <person name="Procaccini G."/>
            <person name="Duarte C.M."/>
            <person name="Schmutz J."/>
            <person name="Reusch T.B.H."/>
            <person name="Van de Peer Y."/>
        </authorList>
    </citation>
    <scope>NUCLEOTIDE SEQUENCE [LARGE SCALE GENOMIC DNA]</scope>
    <source>
        <strain evidence="11">cv. Finnish</strain>
    </source>
</reference>
<comment type="caution">
    <text evidence="10">The sequence shown here is derived from an EMBL/GenBank/DDBJ whole genome shotgun (WGS) entry which is preliminary data.</text>
</comment>
<evidence type="ECO:0000256" key="1">
    <source>
        <dbReference type="ARBA" id="ARBA00007277"/>
    </source>
</evidence>
<comment type="similarity">
    <text evidence="1">Belongs to the glycerophosphoryl diester phosphodiesterase family.</text>
</comment>
<keyword evidence="5" id="KW-0378">Hydrolase</keyword>
<feature type="chain" id="PRO_5005527247" description="glycerophosphodiester phosphodiesterase" evidence="8">
    <location>
        <begin position="33"/>
        <end position="763"/>
    </location>
</feature>
<dbReference type="AlphaFoldDB" id="A0A0K9P3H9"/>
<protein>
    <recommendedName>
        <fullName evidence="2">glycerophosphodiester phosphodiesterase</fullName>
        <ecNumber evidence="2">3.1.4.46</ecNumber>
    </recommendedName>
</protein>
<evidence type="ECO:0000256" key="6">
    <source>
        <dbReference type="ARBA" id="ARBA00023180"/>
    </source>
</evidence>
<organism evidence="10 11">
    <name type="scientific">Zostera marina</name>
    <name type="common">Eelgrass</name>
    <dbReference type="NCBI Taxonomy" id="29655"/>
    <lineage>
        <taxon>Eukaryota</taxon>
        <taxon>Viridiplantae</taxon>
        <taxon>Streptophyta</taxon>
        <taxon>Embryophyta</taxon>
        <taxon>Tracheophyta</taxon>
        <taxon>Spermatophyta</taxon>
        <taxon>Magnoliopsida</taxon>
        <taxon>Liliopsida</taxon>
        <taxon>Zosteraceae</taxon>
        <taxon>Zostera</taxon>
    </lineage>
</organism>
<keyword evidence="11" id="KW-1185">Reference proteome</keyword>
<dbReference type="EC" id="3.1.4.46" evidence="2"/>